<dbReference type="InterPro" id="IPR049166">
    <property type="entry name" value="GH39_cat"/>
</dbReference>
<gene>
    <name evidence="6" type="ORF">P3H78_15285</name>
</gene>
<proteinExistence type="inferred from homology"/>
<feature type="region of interest" description="Disordered" evidence="4">
    <location>
        <begin position="39"/>
        <end position="74"/>
    </location>
</feature>
<feature type="domain" description="Glycosyl hydrolases family 39 N-terminal catalytic" evidence="5">
    <location>
        <begin position="116"/>
        <end position="250"/>
    </location>
</feature>
<accession>A0ABT6A5P5</accession>
<comment type="caution">
    <text evidence="6">The sequence shown here is derived from an EMBL/GenBank/DDBJ whole genome shotgun (WGS) entry which is preliminary data.</text>
</comment>
<dbReference type="SUPFAM" id="SSF51445">
    <property type="entry name" value="(Trans)glycosidases"/>
    <property type="match status" value="1"/>
</dbReference>
<reference evidence="6 7" key="1">
    <citation type="submission" date="2023-03" db="EMBL/GenBank/DDBJ databases">
        <title>Draft genome sequence of Streptomyces sp. K1PA1 isolated from peat swamp forest in Thailand.</title>
        <authorList>
            <person name="Klaysubun C."/>
            <person name="Duangmal K."/>
        </authorList>
    </citation>
    <scope>NUCLEOTIDE SEQUENCE [LARGE SCALE GENOMIC DNA]</scope>
    <source>
        <strain evidence="6 7">K1PA1</strain>
    </source>
</reference>
<dbReference type="RefSeq" id="WP_276109516.1">
    <property type="nucleotide sequence ID" value="NZ_JARJBB010000006.1"/>
</dbReference>
<evidence type="ECO:0000313" key="6">
    <source>
        <dbReference type="EMBL" id="MDF3299969.1"/>
    </source>
</evidence>
<evidence type="ECO:0000256" key="2">
    <source>
        <dbReference type="ARBA" id="ARBA00022801"/>
    </source>
</evidence>
<evidence type="ECO:0000256" key="1">
    <source>
        <dbReference type="ARBA" id="ARBA00008875"/>
    </source>
</evidence>
<organism evidence="6 7">
    <name type="scientific">Streptomyces tropicalis</name>
    <dbReference type="NCBI Taxonomy" id="3034234"/>
    <lineage>
        <taxon>Bacteria</taxon>
        <taxon>Bacillati</taxon>
        <taxon>Actinomycetota</taxon>
        <taxon>Actinomycetes</taxon>
        <taxon>Kitasatosporales</taxon>
        <taxon>Streptomycetaceae</taxon>
        <taxon>Streptomyces</taxon>
    </lineage>
</organism>
<sequence>MGRQGWWSGARRWRLTALLGVGAAALALVLTLLHGPPGSGSTAGTTPDGDKAHGTPGTAPRHTGPDVGWGFTHTQYSADEGDPAAVGRVAGLLAASPGLPQNQHIMGWGADNPEPVRGHYDFAALDRRIDFVRRSGGTPVVTLCCAPDWMKGGRAGADRTDWSRSALETAPTPAHYRDFAALAATVARRYPDVRHFVVWNEFKGFWNDAEGRWDYEGYTALYNLVYAALKKVDPGIRVGGPYLVMDSVDPRGRSNASAAVRGPWGAMDQRVLDAFAYWNAHKAGADFVVVDGSSYTKDDALLPDAFGATRKFTDVGRWVRRQTHGLPLWWAEYYVEPPVPADDRRGWSEPRRVAVQAAGLIALVQGGASSGFYWNPEKEEGSTCPGCLWTPTDTADGGRAKPMYDLVSRFGRAFPPGTGYTSVPVAGEDAPGLRVLASAATVLVVNTLDRTVTARVDGRRLTVQPYGVTWLKR</sequence>
<evidence type="ECO:0000256" key="4">
    <source>
        <dbReference type="SAM" id="MobiDB-lite"/>
    </source>
</evidence>
<dbReference type="InterPro" id="IPR051923">
    <property type="entry name" value="Glycosyl_Hydrolase_39"/>
</dbReference>
<comment type="similarity">
    <text evidence="1">Belongs to the glycosyl hydrolase 39 family.</text>
</comment>
<keyword evidence="3" id="KW-0326">Glycosidase</keyword>
<evidence type="ECO:0000259" key="5">
    <source>
        <dbReference type="Pfam" id="PF01229"/>
    </source>
</evidence>
<dbReference type="Gene3D" id="3.20.20.80">
    <property type="entry name" value="Glycosidases"/>
    <property type="match status" value="1"/>
</dbReference>
<dbReference type="Pfam" id="PF01229">
    <property type="entry name" value="Glyco_hydro_39"/>
    <property type="match status" value="1"/>
</dbReference>
<dbReference type="InterPro" id="IPR017853">
    <property type="entry name" value="GH"/>
</dbReference>
<name>A0ABT6A5P5_9ACTN</name>
<keyword evidence="7" id="KW-1185">Reference proteome</keyword>
<dbReference type="PANTHER" id="PTHR12631">
    <property type="entry name" value="ALPHA-L-IDURONIDASE"/>
    <property type="match status" value="1"/>
</dbReference>
<evidence type="ECO:0000256" key="3">
    <source>
        <dbReference type="ARBA" id="ARBA00023295"/>
    </source>
</evidence>
<keyword evidence="2" id="KW-0378">Hydrolase</keyword>
<dbReference type="Proteomes" id="UP001221150">
    <property type="component" value="Unassembled WGS sequence"/>
</dbReference>
<protein>
    <submittedName>
        <fullName evidence="6">Xylan 1,4-beta-xylosidase</fullName>
    </submittedName>
</protein>
<evidence type="ECO:0000313" key="7">
    <source>
        <dbReference type="Proteomes" id="UP001221150"/>
    </source>
</evidence>
<dbReference type="EMBL" id="JARJBB010000006">
    <property type="protein sequence ID" value="MDF3299969.1"/>
    <property type="molecule type" value="Genomic_DNA"/>
</dbReference>
<dbReference type="PANTHER" id="PTHR12631:SF10">
    <property type="entry name" value="BETA-XYLOSIDASE-LIKE PROTEIN-RELATED"/>
    <property type="match status" value="1"/>
</dbReference>